<evidence type="ECO:0000313" key="3">
    <source>
        <dbReference type="Proteomes" id="UP000754750"/>
    </source>
</evidence>
<comment type="caution">
    <text evidence="2">The sequence shown here is derived from an EMBL/GenBank/DDBJ whole genome shotgun (WGS) entry which is preliminary data.</text>
</comment>
<dbReference type="CDD" id="cd06325">
    <property type="entry name" value="PBP1_ABC_unchar_transporter"/>
    <property type="match status" value="1"/>
</dbReference>
<dbReference type="Proteomes" id="UP000754750">
    <property type="component" value="Unassembled WGS sequence"/>
</dbReference>
<dbReference type="AlphaFoldDB" id="A0A928KRP8"/>
<organism evidence="2 3">
    <name type="scientific">Faecalispora sporosphaeroides</name>
    <dbReference type="NCBI Taxonomy" id="1549"/>
    <lineage>
        <taxon>Bacteria</taxon>
        <taxon>Bacillati</taxon>
        <taxon>Bacillota</taxon>
        <taxon>Clostridia</taxon>
        <taxon>Eubacteriales</taxon>
        <taxon>Oscillospiraceae</taxon>
        <taxon>Faecalispora</taxon>
    </lineage>
</organism>
<sequence length="345" mass="35672">MKMKQKIAAAVLAAAMAMSATACGSAGGASSVGAENSAAGKTITVGVAQLVTHPSLDASLKGFQQALTDAGYLEGQNVVYDVQNAQGEQANCVTIANTLANKKPDLILAIGTPAAQAVAKVITDTPILITAITDPADAKLVASNEKPGGNVSGTSDKTPVKEQLEMLKTLAPNLETVGFLYSSSETNSKLQIEWAKAACDELGLKYKEFTASNSNEVQQVTQSMVGKVQGVYIPTDNLMATNMKNVTAVTSANKLPVVPGAIGMVTDGGTCTVGLNYDKLGYQTGQMAVKVLKGEAKVGDMPIEYQDQLDVFYNSEAAAKMGLVLPESITKNGQDALASAASSQK</sequence>
<dbReference type="PANTHER" id="PTHR35271">
    <property type="entry name" value="ABC TRANSPORTER, SUBSTRATE-BINDING LIPOPROTEIN-RELATED"/>
    <property type="match status" value="1"/>
</dbReference>
<evidence type="ECO:0000313" key="2">
    <source>
        <dbReference type="EMBL" id="MBE6833330.1"/>
    </source>
</evidence>
<gene>
    <name evidence="2" type="ORF">E7512_07070</name>
</gene>
<name>A0A928KRP8_9FIRM</name>
<dbReference type="InterPro" id="IPR028082">
    <property type="entry name" value="Peripla_BP_I"/>
</dbReference>
<protein>
    <submittedName>
        <fullName evidence="2">ABC transporter substrate-binding protein</fullName>
    </submittedName>
</protein>
<keyword evidence="1" id="KW-0732">Signal</keyword>
<dbReference type="SUPFAM" id="SSF53822">
    <property type="entry name" value="Periplasmic binding protein-like I"/>
    <property type="match status" value="1"/>
</dbReference>
<dbReference type="PANTHER" id="PTHR35271:SF1">
    <property type="entry name" value="ABC TRANSPORTER, SUBSTRATE-BINDING LIPOPROTEIN"/>
    <property type="match status" value="1"/>
</dbReference>
<dbReference type="RefSeq" id="WP_020072721.1">
    <property type="nucleotide sequence ID" value="NZ_JBKWRC010000002.1"/>
</dbReference>
<dbReference type="Gene3D" id="3.40.50.2300">
    <property type="match status" value="2"/>
</dbReference>
<feature type="chain" id="PRO_5038876426" evidence="1">
    <location>
        <begin position="23"/>
        <end position="345"/>
    </location>
</feature>
<dbReference type="Pfam" id="PF04392">
    <property type="entry name" value="ABC_sub_bind"/>
    <property type="match status" value="1"/>
</dbReference>
<feature type="signal peptide" evidence="1">
    <location>
        <begin position="1"/>
        <end position="22"/>
    </location>
</feature>
<accession>A0A928KRP8</accession>
<dbReference type="PROSITE" id="PS51257">
    <property type="entry name" value="PROKAR_LIPOPROTEIN"/>
    <property type="match status" value="1"/>
</dbReference>
<dbReference type="EMBL" id="SVNY01000003">
    <property type="protein sequence ID" value="MBE6833330.1"/>
    <property type="molecule type" value="Genomic_DNA"/>
</dbReference>
<reference evidence="2" key="1">
    <citation type="submission" date="2019-04" db="EMBL/GenBank/DDBJ databases">
        <title>Evolution of Biomass-Degrading Anaerobic Consortia Revealed by Metagenomics.</title>
        <authorList>
            <person name="Peng X."/>
        </authorList>
    </citation>
    <scope>NUCLEOTIDE SEQUENCE</scope>
    <source>
        <strain evidence="2">SIG551</strain>
    </source>
</reference>
<dbReference type="InterPro" id="IPR007487">
    <property type="entry name" value="ABC_transpt-TYRBP-like"/>
</dbReference>
<evidence type="ECO:0000256" key="1">
    <source>
        <dbReference type="SAM" id="SignalP"/>
    </source>
</evidence>
<proteinExistence type="predicted"/>